<feature type="coiled-coil region" evidence="1">
    <location>
        <begin position="219"/>
        <end position="246"/>
    </location>
</feature>
<keyword evidence="4" id="KW-1185">Reference proteome</keyword>
<reference evidence="4" key="1">
    <citation type="submission" date="2015-07" db="EMBL/GenBank/DDBJ databases">
        <title>Draft genome sequence of the purine-degrading Gottschalkia purinilyticum DSM 1384 (formerly Clostridium purinilyticum).</title>
        <authorList>
            <person name="Poehlein A."/>
            <person name="Schiel-Bengelsdorf B."/>
            <person name="Bengelsdorf F.R."/>
            <person name="Daniel R."/>
            <person name="Duerre P."/>
        </authorList>
    </citation>
    <scope>NUCLEOTIDE SEQUENCE [LARGE SCALE GENOMIC DNA]</scope>
    <source>
        <strain evidence="4">DSM 1384</strain>
    </source>
</reference>
<accession>A0A0L0WBS7</accession>
<dbReference type="RefSeq" id="WP_050354913.1">
    <property type="nucleotide sequence ID" value="NZ_LGSS01000005.1"/>
</dbReference>
<gene>
    <name evidence="3" type="ORF">CLPU_5c01220</name>
</gene>
<evidence type="ECO:0000256" key="1">
    <source>
        <dbReference type="SAM" id="Coils"/>
    </source>
</evidence>
<sequence>MPSENERITKRPFKIKSILLTVFILIPLAIMTLLYFASDTFRDKANGVLKNAPIIGGIISKYPTKTEVNDKELSIARYYIEELDKESAADKLYIIKKDDAKVYDTIIKKMNTVSSKKTQDIVKEIRNLELRKDLVSTLYEEIQTEKDKKVKAKASNLESMGTRAAIHEIMDRTSIEEGELEKIFTYLSNNAAVEILHYIDGGTRSEIMYKLSNIDMKRKNELQGLLNEKRRKEEELEISAQNLAKVYGVKDPIKASEEIANTEKLSMDVLTRLYMNLDPKKSAEILVHSKDEKFNNELFESIISLEELRGVDQSVTVDITNVMNFLQDYNKKIDDLVVLYEKMTPDNAAKAIEKLLENKQEVTVFSIKEESGYKLSDHKIAMEILKKMKKPKVSKILGNLEPAKVAQITRVLAIE</sequence>
<keyword evidence="2" id="KW-1133">Transmembrane helix</keyword>
<dbReference type="Proteomes" id="UP000037267">
    <property type="component" value="Unassembled WGS sequence"/>
</dbReference>
<organism evidence="3 4">
    <name type="scientific">Gottschalkia purinilytica</name>
    <name type="common">Clostridium purinilyticum</name>
    <dbReference type="NCBI Taxonomy" id="1503"/>
    <lineage>
        <taxon>Bacteria</taxon>
        <taxon>Bacillati</taxon>
        <taxon>Bacillota</taxon>
        <taxon>Tissierellia</taxon>
        <taxon>Tissierellales</taxon>
        <taxon>Gottschalkiaceae</taxon>
        <taxon>Gottschalkia</taxon>
    </lineage>
</organism>
<dbReference type="AlphaFoldDB" id="A0A0L0WBS7"/>
<evidence type="ECO:0000313" key="4">
    <source>
        <dbReference type="Proteomes" id="UP000037267"/>
    </source>
</evidence>
<keyword evidence="2" id="KW-0812">Transmembrane</keyword>
<dbReference type="STRING" id="1503.CLPU_5c01220"/>
<evidence type="ECO:0000313" key="3">
    <source>
        <dbReference type="EMBL" id="KNF08815.1"/>
    </source>
</evidence>
<keyword evidence="2" id="KW-0472">Membrane</keyword>
<name>A0A0L0WBS7_GOTPU</name>
<feature type="transmembrane region" description="Helical" evidence="2">
    <location>
        <begin position="17"/>
        <end position="37"/>
    </location>
</feature>
<protein>
    <submittedName>
        <fullName evidence="3">Uncharacterized protein</fullName>
    </submittedName>
</protein>
<evidence type="ECO:0000256" key="2">
    <source>
        <dbReference type="SAM" id="Phobius"/>
    </source>
</evidence>
<comment type="caution">
    <text evidence="3">The sequence shown here is derived from an EMBL/GenBank/DDBJ whole genome shotgun (WGS) entry which is preliminary data.</text>
</comment>
<keyword evidence="1" id="KW-0175">Coiled coil</keyword>
<dbReference type="EMBL" id="LGSS01000005">
    <property type="protein sequence ID" value="KNF08815.1"/>
    <property type="molecule type" value="Genomic_DNA"/>
</dbReference>
<dbReference type="OrthoDB" id="1705722at2"/>
<proteinExistence type="predicted"/>